<comment type="caution">
    <text evidence="1">The sequence shown here is derived from an EMBL/GenBank/DDBJ whole genome shotgun (WGS) entry which is preliminary data.</text>
</comment>
<evidence type="ECO:0000313" key="1">
    <source>
        <dbReference type="EMBL" id="TWS27260.1"/>
    </source>
</evidence>
<gene>
    <name evidence="1" type="ORF">FK530_19120</name>
</gene>
<accession>A0A5C5RXV1</accession>
<name>A0A5C5RXV1_9ACTN</name>
<reference evidence="1 2" key="1">
    <citation type="submission" date="2019-06" db="EMBL/GenBank/DDBJ databases">
        <title>Tsukamurella conjunctivitidis sp. nov., Tsukamurella assacharolytica sp. nov. and Tsukamurella sputae sp. nov. isolated from patients with conjunctivitis, bacteraemia (lymphoma) and respiratory infection (sputum) in Hong Kong.</title>
        <authorList>
            <person name="Teng J.L.L."/>
            <person name="Lee H.H."/>
            <person name="Fong J.Y.H."/>
            <person name="Fok K.M.N."/>
            <person name="Lau S.K.P."/>
            <person name="Woo P.C.Y."/>
        </authorList>
    </citation>
    <scope>NUCLEOTIDE SEQUENCE [LARGE SCALE GENOMIC DNA]</scope>
    <source>
        <strain evidence="1 2">HKU72</strain>
    </source>
</reference>
<dbReference type="OrthoDB" id="2184509at2"/>
<dbReference type="Pfam" id="PF25681">
    <property type="entry name" value="Phage_TTP_17"/>
    <property type="match status" value="1"/>
</dbReference>
<dbReference type="InterPro" id="IPR058154">
    <property type="entry name" value="Bxb1_TTP-like"/>
</dbReference>
<evidence type="ECO:0000313" key="2">
    <source>
        <dbReference type="Proteomes" id="UP000319375"/>
    </source>
</evidence>
<keyword evidence="2" id="KW-1185">Reference proteome</keyword>
<dbReference type="Proteomes" id="UP000319375">
    <property type="component" value="Unassembled WGS sequence"/>
</dbReference>
<proteinExistence type="predicted"/>
<organism evidence="1 2">
    <name type="scientific">Tsukamurella conjunctivitidis</name>
    <dbReference type="NCBI Taxonomy" id="2592068"/>
    <lineage>
        <taxon>Bacteria</taxon>
        <taxon>Bacillati</taxon>
        <taxon>Actinomycetota</taxon>
        <taxon>Actinomycetes</taxon>
        <taxon>Mycobacteriales</taxon>
        <taxon>Tsukamurellaceae</taxon>
        <taxon>Tsukamurella</taxon>
    </lineage>
</organism>
<dbReference type="AlphaFoldDB" id="A0A5C5RXV1"/>
<dbReference type="EMBL" id="VIGX01000015">
    <property type="protein sequence ID" value="TWS27260.1"/>
    <property type="molecule type" value="Genomic_DNA"/>
</dbReference>
<evidence type="ECO:0008006" key="3">
    <source>
        <dbReference type="Google" id="ProtNLM"/>
    </source>
</evidence>
<sequence length="289" mass="30183">MAHTLVKNTGVFKPGVNGGIFRYPLGTTVSTNPSAARPVVANWDSRVGGCDEDGMITSTSRDQEKKKDWNGDKVRSIQTGKDDTIKFKVIEPKSPAAKRLIFGEQNVTVTAATVSSGTLIETKSNSDMLEHFTFVADTLDGSDRVRTIVPDAQVSEIGDIIYQSKDWQVYEVTLELYPDLAGNTWYEYTELDDKLVTTNVTVTVTGTPTGGNFTLTVGGQETAPIVYNAATSAVKAALEALSTVGAGNATVTGSAGGPYSVALVTAGVATVSADGSGLTGGTSPGVTVS</sequence>
<dbReference type="RefSeq" id="WP_146488574.1">
    <property type="nucleotide sequence ID" value="NZ_VIGX01000015.1"/>
</dbReference>
<protein>
    <recommendedName>
        <fullName evidence="3">Phage tail protein</fullName>
    </recommendedName>
</protein>